<evidence type="ECO:0000313" key="3">
    <source>
        <dbReference type="Proteomes" id="UP000446866"/>
    </source>
</evidence>
<name>A0A845QEZ5_9FIRM</name>
<proteinExistence type="predicted"/>
<organism evidence="2 3">
    <name type="scientific">Anaerotruncus colihominis</name>
    <dbReference type="NCBI Taxonomy" id="169435"/>
    <lineage>
        <taxon>Bacteria</taxon>
        <taxon>Bacillati</taxon>
        <taxon>Bacillota</taxon>
        <taxon>Clostridia</taxon>
        <taxon>Eubacteriales</taxon>
        <taxon>Oscillospiraceae</taxon>
        <taxon>Anaerotruncus</taxon>
    </lineage>
</organism>
<sequence>MSVINETLIQNEYGFLGDVVYLNTSSIGLPPLRTQRAGSRFMEGYVESLCVNGITSLGPQRTSAKEMLAELIHADTDEIAFTKSTTEGISIVAQGYPFEKSDNVVVCDMENPSNLYPWICSSKKYGYALKLIKTDGRNLSEEQIFAAVDENTRAISLSAVQFGTGICLDLEKIGRFCRERNILFVVDGIQALGRLVIDVKKLHIDVLSCGCYKGMLATFGTGIMYCRKDLIEKIVPSYVGGSSAVYEPDPPQTLDSIDEVSLRSDAERFEGSTTNAIGIALLESSLSLILELGKENIQNHVRGLEILLREKLQGCGLDILPQSENLSGVLVMYYDEKHYDRASDIFEKAKIRVTHRPGYIRLSIGLHNSVSDIEKAADALKQLGRL</sequence>
<keyword evidence="3" id="KW-1185">Reference proteome</keyword>
<dbReference type="GO" id="GO:0008483">
    <property type="term" value="F:transaminase activity"/>
    <property type="evidence" value="ECO:0007669"/>
    <property type="project" value="UniProtKB-KW"/>
</dbReference>
<protein>
    <submittedName>
        <fullName evidence="2">Aminotransferase class V-fold PLP-dependent enzyme</fullName>
    </submittedName>
</protein>
<dbReference type="AlphaFoldDB" id="A0A845QEZ5"/>
<comment type="caution">
    <text evidence="2">The sequence shown here is derived from an EMBL/GenBank/DDBJ whole genome shotgun (WGS) entry which is preliminary data.</text>
</comment>
<dbReference type="InterPro" id="IPR000192">
    <property type="entry name" value="Aminotrans_V_dom"/>
</dbReference>
<dbReference type="InterPro" id="IPR015421">
    <property type="entry name" value="PyrdxlP-dep_Trfase_major"/>
</dbReference>
<dbReference type="RefSeq" id="WP_160200567.1">
    <property type="nucleotide sequence ID" value="NZ_QXWK01000001.1"/>
</dbReference>
<dbReference type="Gene3D" id="3.90.1150.10">
    <property type="entry name" value="Aspartate Aminotransferase, domain 1"/>
    <property type="match status" value="1"/>
</dbReference>
<evidence type="ECO:0000259" key="1">
    <source>
        <dbReference type="Pfam" id="PF00266"/>
    </source>
</evidence>
<accession>A0A845QEZ5</accession>
<dbReference type="Gene3D" id="3.40.640.10">
    <property type="entry name" value="Type I PLP-dependent aspartate aminotransferase-like (Major domain)"/>
    <property type="match status" value="1"/>
</dbReference>
<keyword evidence="2" id="KW-0808">Transferase</keyword>
<gene>
    <name evidence="2" type="ORF">D0435_01110</name>
</gene>
<dbReference type="InterPro" id="IPR015422">
    <property type="entry name" value="PyrdxlP-dep_Trfase_small"/>
</dbReference>
<dbReference type="Pfam" id="PF00266">
    <property type="entry name" value="Aminotran_5"/>
    <property type="match status" value="1"/>
</dbReference>
<evidence type="ECO:0000313" key="2">
    <source>
        <dbReference type="EMBL" id="NBH60272.1"/>
    </source>
</evidence>
<keyword evidence="2" id="KW-0032">Aminotransferase</keyword>
<feature type="domain" description="Aminotransferase class V" evidence="1">
    <location>
        <begin position="63"/>
        <end position="373"/>
    </location>
</feature>
<dbReference type="InterPro" id="IPR015424">
    <property type="entry name" value="PyrdxlP-dep_Trfase"/>
</dbReference>
<dbReference type="EMBL" id="QXWK01000001">
    <property type="protein sequence ID" value="NBH60272.1"/>
    <property type="molecule type" value="Genomic_DNA"/>
</dbReference>
<dbReference type="SUPFAM" id="SSF53383">
    <property type="entry name" value="PLP-dependent transferases"/>
    <property type="match status" value="1"/>
</dbReference>
<dbReference type="Proteomes" id="UP000446866">
    <property type="component" value="Unassembled WGS sequence"/>
</dbReference>
<dbReference type="PANTHER" id="PTHR43586">
    <property type="entry name" value="CYSTEINE DESULFURASE"/>
    <property type="match status" value="1"/>
</dbReference>
<reference evidence="2 3" key="1">
    <citation type="submission" date="2018-08" db="EMBL/GenBank/DDBJ databases">
        <title>Murine metabolic-syndrome-specific gut microbial biobank.</title>
        <authorList>
            <person name="Liu C."/>
        </authorList>
    </citation>
    <scope>NUCLEOTIDE SEQUENCE [LARGE SCALE GENOMIC DNA]</scope>
    <source>
        <strain evidence="2 3">28</strain>
    </source>
</reference>
<dbReference type="PANTHER" id="PTHR43586:SF15">
    <property type="entry name" value="BLR3095 PROTEIN"/>
    <property type="match status" value="1"/>
</dbReference>